<evidence type="ECO:0000313" key="2">
    <source>
        <dbReference type="EMBL" id="BAD61786.1"/>
    </source>
</evidence>
<proteinExistence type="predicted"/>
<feature type="region of interest" description="Disordered" evidence="1">
    <location>
        <begin position="1"/>
        <end position="27"/>
    </location>
</feature>
<evidence type="ECO:0000256" key="1">
    <source>
        <dbReference type="SAM" id="MobiDB-lite"/>
    </source>
</evidence>
<evidence type="ECO:0000313" key="3">
    <source>
        <dbReference type="Proteomes" id="UP000000763"/>
    </source>
</evidence>
<reference evidence="3" key="1">
    <citation type="journal article" date="2005" name="Nature">
        <title>The map-based sequence of the rice genome.</title>
        <authorList>
            <consortium name="International rice genome sequencing project (IRGSP)"/>
            <person name="Matsumoto T."/>
            <person name="Wu J."/>
            <person name="Kanamori H."/>
            <person name="Katayose Y."/>
            <person name="Fujisawa M."/>
            <person name="Namiki N."/>
            <person name="Mizuno H."/>
            <person name="Yamamoto K."/>
            <person name="Antonio B.A."/>
            <person name="Baba T."/>
            <person name="Sakata K."/>
            <person name="Nagamura Y."/>
            <person name="Aoki H."/>
            <person name="Arikawa K."/>
            <person name="Arita K."/>
            <person name="Bito T."/>
            <person name="Chiden Y."/>
            <person name="Fujitsuka N."/>
            <person name="Fukunaka R."/>
            <person name="Hamada M."/>
            <person name="Harada C."/>
            <person name="Hayashi A."/>
            <person name="Hijishita S."/>
            <person name="Honda M."/>
            <person name="Hosokawa S."/>
            <person name="Ichikawa Y."/>
            <person name="Idonuma A."/>
            <person name="Iijima M."/>
            <person name="Ikeda M."/>
            <person name="Ikeno M."/>
            <person name="Ito K."/>
            <person name="Ito S."/>
            <person name="Ito T."/>
            <person name="Ito Y."/>
            <person name="Ito Y."/>
            <person name="Iwabuchi A."/>
            <person name="Kamiya K."/>
            <person name="Karasawa W."/>
            <person name="Kurita K."/>
            <person name="Katagiri S."/>
            <person name="Kikuta A."/>
            <person name="Kobayashi H."/>
            <person name="Kobayashi N."/>
            <person name="Machita K."/>
            <person name="Maehara T."/>
            <person name="Masukawa M."/>
            <person name="Mizubayashi T."/>
            <person name="Mukai Y."/>
            <person name="Nagasaki H."/>
            <person name="Nagata Y."/>
            <person name="Naito S."/>
            <person name="Nakashima M."/>
            <person name="Nakama Y."/>
            <person name="Nakamichi Y."/>
            <person name="Nakamura M."/>
            <person name="Meguro A."/>
            <person name="Negishi M."/>
            <person name="Ohta I."/>
            <person name="Ohta T."/>
            <person name="Okamoto M."/>
            <person name="Ono N."/>
            <person name="Saji S."/>
            <person name="Sakaguchi M."/>
            <person name="Sakai K."/>
            <person name="Shibata M."/>
            <person name="Shimokawa T."/>
            <person name="Song J."/>
            <person name="Takazaki Y."/>
            <person name="Terasawa K."/>
            <person name="Tsugane M."/>
            <person name="Tsuji K."/>
            <person name="Ueda S."/>
            <person name="Waki K."/>
            <person name="Yamagata H."/>
            <person name="Yamamoto M."/>
            <person name="Yamamoto S."/>
            <person name="Yamane H."/>
            <person name="Yoshiki S."/>
            <person name="Yoshihara R."/>
            <person name="Yukawa K."/>
            <person name="Zhong H."/>
            <person name="Yano M."/>
            <person name="Yuan Q."/>
            <person name="Ouyang S."/>
            <person name="Liu J."/>
            <person name="Jones K.M."/>
            <person name="Gansberger K."/>
            <person name="Moffat K."/>
            <person name="Hill J."/>
            <person name="Bera J."/>
            <person name="Fadrosh D."/>
            <person name="Jin S."/>
            <person name="Johri S."/>
            <person name="Kim M."/>
            <person name="Overton L."/>
            <person name="Reardon M."/>
            <person name="Tsitrin T."/>
            <person name="Vuong H."/>
            <person name="Weaver B."/>
            <person name="Ciecko A."/>
            <person name="Tallon L."/>
            <person name="Jackson J."/>
            <person name="Pai G."/>
            <person name="Aken S.V."/>
            <person name="Utterback T."/>
            <person name="Reidmuller S."/>
            <person name="Feldblyum T."/>
            <person name="Hsiao J."/>
            <person name="Zismann V."/>
            <person name="Iobst S."/>
            <person name="de Vazeille A.R."/>
            <person name="Buell C.R."/>
            <person name="Ying K."/>
            <person name="Li Y."/>
            <person name="Lu T."/>
            <person name="Huang Y."/>
            <person name="Zhao Q."/>
            <person name="Feng Q."/>
            <person name="Zhang L."/>
            <person name="Zhu J."/>
            <person name="Weng Q."/>
            <person name="Mu J."/>
            <person name="Lu Y."/>
            <person name="Fan D."/>
            <person name="Liu Y."/>
            <person name="Guan J."/>
            <person name="Zhang Y."/>
            <person name="Yu S."/>
            <person name="Liu X."/>
            <person name="Zhang Y."/>
            <person name="Hong G."/>
            <person name="Han B."/>
            <person name="Choisne N."/>
            <person name="Demange N."/>
            <person name="Orjeda G."/>
            <person name="Samain S."/>
            <person name="Cattolico L."/>
            <person name="Pelletier E."/>
            <person name="Couloux A."/>
            <person name="Segurens B."/>
            <person name="Wincker P."/>
            <person name="D'Hont A."/>
            <person name="Scarpelli C."/>
            <person name="Weissenbach J."/>
            <person name="Salanoubat M."/>
            <person name="Quetier F."/>
            <person name="Yu Y."/>
            <person name="Kim H.R."/>
            <person name="Rambo T."/>
            <person name="Currie J."/>
            <person name="Collura K."/>
            <person name="Luo M."/>
            <person name="Yang T."/>
            <person name="Ammiraju J.S.S."/>
            <person name="Engler F."/>
            <person name="Soderlund C."/>
            <person name="Wing R.A."/>
            <person name="Palmer L.E."/>
            <person name="de la Bastide M."/>
            <person name="Spiegel L."/>
            <person name="Nascimento L."/>
            <person name="Zutavern T."/>
            <person name="O'Shaughnessy A."/>
            <person name="Dike S."/>
            <person name="Dedhia N."/>
            <person name="Preston R."/>
            <person name="Balija V."/>
            <person name="McCombie W.R."/>
            <person name="Chow T."/>
            <person name="Chen H."/>
            <person name="Chung M."/>
            <person name="Chen C."/>
            <person name="Shaw J."/>
            <person name="Wu H."/>
            <person name="Hsiao K."/>
            <person name="Chao Y."/>
            <person name="Chu M."/>
            <person name="Cheng C."/>
            <person name="Hour A."/>
            <person name="Lee P."/>
            <person name="Lin S."/>
            <person name="Lin Y."/>
            <person name="Liou J."/>
            <person name="Liu S."/>
            <person name="Hsing Y."/>
            <person name="Raghuvanshi S."/>
            <person name="Mohanty A."/>
            <person name="Bharti A.K."/>
            <person name="Gaur A."/>
            <person name="Gupta V."/>
            <person name="Kumar D."/>
            <person name="Ravi V."/>
            <person name="Vij S."/>
            <person name="Kapur A."/>
            <person name="Khurana P."/>
            <person name="Khurana P."/>
            <person name="Khurana J.P."/>
            <person name="Tyagi A.K."/>
            <person name="Gaikwad K."/>
            <person name="Singh A."/>
            <person name="Dalal V."/>
            <person name="Srivastava S."/>
            <person name="Dixit A."/>
            <person name="Pal A.K."/>
            <person name="Ghazi I.A."/>
            <person name="Yadav M."/>
            <person name="Pandit A."/>
            <person name="Bhargava A."/>
            <person name="Sureshbabu K."/>
            <person name="Batra K."/>
            <person name="Sharma T.R."/>
            <person name="Mohapatra T."/>
            <person name="Singh N.K."/>
            <person name="Messing J."/>
            <person name="Nelson A.B."/>
            <person name="Fuks G."/>
            <person name="Kavchok S."/>
            <person name="Keizer G."/>
            <person name="Linton E."/>
            <person name="Llaca V."/>
            <person name="Song R."/>
            <person name="Tanyolac B."/>
            <person name="Young S."/>
            <person name="Ho-Il K."/>
            <person name="Hahn J.H."/>
            <person name="Sangsakoo G."/>
            <person name="Vanavichit A."/>
            <person name="de Mattos Luiz.A.T."/>
            <person name="Zimmer P.D."/>
            <person name="Malone G."/>
            <person name="Dellagostin O."/>
            <person name="de Oliveira A.C."/>
            <person name="Bevan M."/>
            <person name="Bancroft I."/>
            <person name="Minx P."/>
            <person name="Cordum H."/>
            <person name="Wilson R."/>
            <person name="Cheng Z."/>
            <person name="Jin W."/>
            <person name="Jiang J."/>
            <person name="Leong S.A."/>
            <person name="Iwama H."/>
            <person name="Gojobori T."/>
            <person name="Itoh T."/>
            <person name="Niimura Y."/>
            <person name="Fujii Y."/>
            <person name="Habara T."/>
            <person name="Sakai H."/>
            <person name="Sato Y."/>
            <person name="Wilson G."/>
            <person name="Kumar K."/>
            <person name="McCouch S."/>
            <person name="Juretic N."/>
            <person name="Hoen D."/>
            <person name="Wright S."/>
            <person name="Bruskiewich R."/>
            <person name="Bureau T."/>
            <person name="Miyao A."/>
            <person name="Hirochika H."/>
            <person name="Nishikawa T."/>
            <person name="Kadowaki K."/>
            <person name="Sugiura M."/>
            <person name="Burr B."/>
            <person name="Sasaki T."/>
        </authorList>
    </citation>
    <scope>NUCLEOTIDE SEQUENCE [LARGE SCALE GENOMIC DNA]</scope>
    <source>
        <strain evidence="3">cv. Nipponbare</strain>
    </source>
</reference>
<organism evidence="2 3">
    <name type="scientific">Oryza sativa subsp. japonica</name>
    <name type="common">Rice</name>
    <dbReference type="NCBI Taxonomy" id="39947"/>
    <lineage>
        <taxon>Eukaryota</taxon>
        <taxon>Viridiplantae</taxon>
        <taxon>Streptophyta</taxon>
        <taxon>Embryophyta</taxon>
        <taxon>Tracheophyta</taxon>
        <taxon>Spermatophyta</taxon>
        <taxon>Magnoliopsida</taxon>
        <taxon>Liliopsida</taxon>
        <taxon>Poales</taxon>
        <taxon>Poaceae</taxon>
        <taxon>BOP clade</taxon>
        <taxon>Oryzoideae</taxon>
        <taxon>Oryzeae</taxon>
        <taxon>Oryzinae</taxon>
        <taxon>Oryza</taxon>
        <taxon>Oryza sativa</taxon>
    </lineage>
</organism>
<gene>
    <name evidence="2" type="primary">OSJNBa0021N09.14</name>
</gene>
<feature type="compositionally biased region" description="Gly residues" evidence="1">
    <location>
        <begin position="53"/>
        <end position="63"/>
    </location>
</feature>
<name>Q5Z7S0_ORYSJ</name>
<dbReference type="AlphaFoldDB" id="Q5Z7S0"/>
<dbReference type="Proteomes" id="UP000000763">
    <property type="component" value="Chromosome 6"/>
</dbReference>
<feature type="region of interest" description="Disordered" evidence="1">
    <location>
        <begin position="50"/>
        <end position="74"/>
    </location>
</feature>
<reference evidence="3" key="2">
    <citation type="journal article" date="2008" name="Nucleic Acids Res.">
        <title>The rice annotation project database (RAP-DB): 2008 update.</title>
        <authorList>
            <consortium name="The rice annotation project (RAP)"/>
        </authorList>
    </citation>
    <scope>GENOME REANNOTATION</scope>
    <source>
        <strain evidence="3">cv. Nipponbare</strain>
    </source>
</reference>
<accession>Q5Z7S0</accession>
<feature type="compositionally biased region" description="Basic and acidic residues" evidence="1">
    <location>
        <begin position="1"/>
        <end position="12"/>
    </location>
</feature>
<protein>
    <submittedName>
        <fullName evidence="2">Uncharacterized protein</fullName>
    </submittedName>
</protein>
<sequence>MDRAAQEPKEWNGRSSGTNARLNPPTCRERRRSMAASLFLRGSEDRSVFYTSSGGGAGGGGGRPPHLARRGSGPRDPLRMHGWCYIVRLIGCQKGFLTRMKN</sequence>
<dbReference type="EMBL" id="AP004679">
    <property type="protein sequence ID" value="BAD61786.1"/>
    <property type="molecule type" value="Genomic_DNA"/>
</dbReference>